<proteinExistence type="predicted"/>
<dbReference type="AlphaFoldDB" id="A0A7W7WS51"/>
<organism evidence="2 3">
    <name type="scientific">Micromonospora polyrhachis</name>
    <dbReference type="NCBI Taxonomy" id="1282883"/>
    <lineage>
        <taxon>Bacteria</taxon>
        <taxon>Bacillati</taxon>
        <taxon>Actinomycetota</taxon>
        <taxon>Actinomycetes</taxon>
        <taxon>Micromonosporales</taxon>
        <taxon>Micromonosporaceae</taxon>
        <taxon>Micromonospora</taxon>
    </lineage>
</organism>
<dbReference type="EMBL" id="JACHJW010000001">
    <property type="protein sequence ID" value="MBB4961008.1"/>
    <property type="molecule type" value="Genomic_DNA"/>
</dbReference>
<keyword evidence="3" id="KW-1185">Reference proteome</keyword>
<evidence type="ECO:0000256" key="1">
    <source>
        <dbReference type="SAM" id="MobiDB-lite"/>
    </source>
</evidence>
<evidence type="ECO:0000313" key="2">
    <source>
        <dbReference type="EMBL" id="MBB4961008.1"/>
    </source>
</evidence>
<evidence type="ECO:0000313" key="3">
    <source>
        <dbReference type="Proteomes" id="UP000578819"/>
    </source>
</evidence>
<sequence>MLIDGCLRRDCVSGGGSRVRNHERGDSQCDEYLPVDVTALLKRDSVTDLLDGKHRGNRDGQLAGQNCIGDSGEASGAASMAPVARAPR</sequence>
<dbReference type="Proteomes" id="UP000578819">
    <property type="component" value="Unassembled WGS sequence"/>
</dbReference>
<accession>A0A7W7WS51</accession>
<name>A0A7W7WS51_9ACTN</name>
<gene>
    <name evidence="2" type="ORF">FHR38_004741</name>
</gene>
<comment type="caution">
    <text evidence="2">The sequence shown here is derived from an EMBL/GenBank/DDBJ whole genome shotgun (WGS) entry which is preliminary data.</text>
</comment>
<feature type="region of interest" description="Disordered" evidence="1">
    <location>
        <begin position="52"/>
        <end position="88"/>
    </location>
</feature>
<reference evidence="2 3" key="1">
    <citation type="submission" date="2020-08" db="EMBL/GenBank/DDBJ databases">
        <title>Sequencing the genomes of 1000 actinobacteria strains.</title>
        <authorList>
            <person name="Klenk H.-P."/>
        </authorList>
    </citation>
    <scope>NUCLEOTIDE SEQUENCE [LARGE SCALE GENOMIC DNA]</scope>
    <source>
        <strain evidence="2 3">DSM 45886</strain>
    </source>
</reference>
<protein>
    <submittedName>
        <fullName evidence="2">Uncharacterized protein</fullName>
    </submittedName>
</protein>